<keyword evidence="10" id="KW-1185">Reference proteome</keyword>
<feature type="transmembrane region" description="Helical" evidence="8">
    <location>
        <begin position="105"/>
        <end position="124"/>
    </location>
</feature>
<dbReference type="InterPro" id="IPR038770">
    <property type="entry name" value="Na+/solute_symporter_sf"/>
</dbReference>
<dbReference type="STRING" id="225345.CLCHR_17730"/>
<dbReference type="PANTHER" id="PTHR36838">
    <property type="entry name" value="AUXIN EFFLUX CARRIER FAMILY PROTEIN"/>
    <property type="match status" value="1"/>
</dbReference>
<dbReference type="PANTHER" id="PTHR36838:SF4">
    <property type="entry name" value="AUXIN EFFLUX CARRIER FAMILY PROTEIN"/>
    <property type="match status" value="1"/>
</dbReference>
<evidence type="ECO:0000256" key="1">
    <source>
        <dbReference type="ARBA" id="ARBA00004651"/>
    </source>
</evidence>
<evidence type="ECO:0000256" key="5">
    <source>
        <dbReference type="ARBA" id="ARBA00022692"/>
    </source>
</evidence>
<evidence type="ECO:0000256" key="4">
    <source>
        <dbReference type="ARBA" id="ARBA00022475"/>
    </source>
</evidence>
<dbReference type="GO" id="GO:0055085">
    <property type="term" value="P:transmembrane transport"/>
    <property type="evidence" value="ECO:0007669"/>
    <property type="project" value="InterPro"/>
</dbReference>
<feature type="transmembrane region" description="Helical" evidence="8">
    <location>
        <begin position="165"/>
        <end position="187"/>
    </location>
</feature>
<accession>A0A1V4IT19</accession>
<keyword evidence="4" id="KW-1003">Cell membrane</keyword>
<keyword evidence="6 8" id="KW-1133">Transmembrane helix</keyword>
<dbReference type="AlphaFoldDB" id="A0A1V4IT19"/>
<evidence type="ECO:0000313" key="10">
    <source>
        <dbReference type="Proteomes" id="UP000191056"/>
    </source>
</evidence>
<reference evidence="9 10" key="1">
    <citation type="submission" date="2017-03" db="EMBL/GenBank/DDBJ databases">
        <title>Genome sequence of Clostridium chromiireducens DSM 23318.</title>
        <authorList>
            <person name="Poehlein A."/>
            <person name="Daniel R."/>
        </authorList>
    </citation>
    <scope>NUCLEOTIDE SEQUENCE [LARGE SCALE GENOMIC DNA]</scope>
    <source>
        <strain evidence="9 10">DSM 23318</strain>
    </source>
</reference>
<feature type="transmembrane region" description="Helical" evidence="8">
    <location>
        <begin position="288"/>
        <end position="308"/>
    </location>
</feature>
<dbReference type="GO" id="GO:0005886">
    <property type="term" value="C:plasma membrane"/>
    <property type="evidence" value="ECO:0007669"/>
    <property type="project" value="UniProtKB-SubCell"/>
</dbReference>
<feature type="transmembrane region" description="Helical" evidence="8">
    <location>
        <begin position="130"/>
        <end position="153"/>
    </location>
</feature>
<evidence type="ECO:0000256" key="6">
    <source>
        <dbReference type="ARBA" id="ARBA00022989"/>
    </source>
</evidence>
<dbReference type="Pfam" id="PF03547">
    <property type="entry name" value="Mem_trans"/>
    <property type="match status" value="1"/>
</dbReference>
<evidence type="ECO:0000313" key="9">
    <source>
        <dbReference type="EMBL" id="OPJ62944.1"/>
    </source>
</evidence>
<feature type="transmembrane region" description="Helical" evidence="8">
    <location>
        <begin position="6"/>
        <end position="26"/>
    </location>
</feature>
<sequence>MFMNNLIISFNVIMPLFINIILGYFIRKIGHFHGDTVKKMNNVTFKTFFPILLFNNVYSTSFKGTFNSRLMIFAISIVLISCVSLCIIIPLIEKDNRKRGVIIQTIFRSNFILFALPITISLFGEESSGVAALLIAVIIPLFNFLAVVVLEIFRGGDINIRKIIVSIITNPLILGCFAGIIAMVIGIKLPQVLEKTIDDLSKVATPLALIILGASFRLNKIKKYTRQLLIGAIGRLILIPGIFLPIAIGLGFRNVELANIMVLVSAPTATSAFIMAEEMGGDGELAGQLIVFTSVFSMITMFLWIFLIKECGYI</sequence>
<gene>
    <name evidence="9" type="ORF">CLCHR_17730</name>
</gene>
<evidence type="ECO:0000256" key="2">
    <source>
        <dbReference type="ARBA" id="ARBA00010145"/>
    </source>
</evidence>
<feature type="transmembrane region" description="Helical" evidence="8">
    <location>
        <begin position="257"/>
        <end position="276"/>
    </location>
</feature>
<evidence type="ECO:0000256" key="8">
    <source>
        <dbReference type="SAM" id="Phobius"/>
    </source>
</evidence>
<feature type="transmembrane region" description="Helical" evidence="8">
    <location>
        <begin position="228"/>
        <end position="251"/>
    </location>
</feature>
<comment type="subcellular location">
    <subcellularLocation>
        <location evidence="1">Cell membrane</location>
        <topology evidence="1">Multi-pass membrane protein</topology>
    </subcellularLocation>
</comment>
<dbReference type="Proteomes" id="UP000191056">
    <property type="component" value="Unassembled WGS sequence"/>
</dbReference>
<dbReference type="InterPro" id="IPR004776">
    <property type="entry name" value="Mem_transp_PIN-like"/>
</dbReference>
<evidence type="ECO:0000256" key="7">
    <source>
        <dbReference type="ARBA" id="ARBA00023136"/>
    </source>
</evidence>
<protein>
    <submittedName>
        <fullName evidence="9">Membrane transport protein</fullName>
    </submittedName>
</protein>
<proteinExistence type="inferred from homology"/>
<comment type="caution">
    <text evidence="9">The sequence shown here is derived from an EMBL/GenBank/DDBJ whole genome shotgun (WGS) entry which is preliminary data.</text>
</comment>
<comment type="similarity">
    <text evidence="2">Belongs to the auxin efflux carrier (TC 2.A.69) family.</text>
</comment>
<keyword evidence="5 8" id="KW-0812">Transmembrane</keyword>
<keyword evidence="7 8" id="KW-0472">Membrane</keyword>
<name>A0A1V4IT19_9CLOT</name>
<dbReference type="Gene3D" id="1.20.1530.20">
    <property type="match status" value="1"/>
</dbReference>
<keyword evidence="3" id="KW-0813">Transport</keyword>
<dbReference type="EMBL" id="MZGT01000020">
    <property type="protein sequence ID" value="OPJ62944.1"/>
    <property type="molecule type" value="Genomic_DNA"/>
</dbReference>
<organism evidence="9 10">
    <name type="scientific">Clostridium chromiireducens</name>
    <dbReference type="NCBI Taxonomy" id="225345"/>
    <lineage>
        <taxon>Bacteria</taxon>
        <taxon>Bacillati</taxon>
        <taxon>Bacillota</taxon>
        <taxon>Clostridia</taxon>
        <taxon>Eubacteriales</taxon>
        <taxon>Clostridiaceae</taxon>
        <taxon>Clostridium</taxon>
    </lineage>
</organism>
<evidence type="ECO:0000256" key="3">
    <source>
        <dbReference type="ARBA" id="ARBA00022448"/>
    </source>
</evidence>
<feature type="transmembrane region" description="Helical" evidence="8">
    <location>
        <begin position="72"/>
        <end position="93"/>
    </location>
</feature>